<dbReference type="CDD" id="cd20736">
    <property type="entry name" value="PoNe_Nuclease"/>
    <property type="match status" value="1"/>
</dbReference>
<dbReference type="NCBIfam" id="NF009154">
    <property type="entry name" value="PRK12497.3-3"/>
    <property type="match status" value="1"/>
</dbReference>
<comment type="caution">
    <text evidence="3">The sequence shown here is derived from an EMBL/GenBank/DDBJ whole genome shotgun (WGS) entry which is preliminary data.</text>
</comment>
<reference evidence="3 4" key="1">
    <citation type="journal article" date="2024" name="Fungal Genet. Biol.">
        <title>The porcine skin microbiome exhibits broad fungal antagonism.</title>
        <authorList>
            <person name="De La Cruz K.F."/>
            <person name="Townsend E.C."/>
            <person name="Alex Cheong J.Z."/>
            <person name="Salamzade R."/>
            <person name="Liu A."/>
            <person name="Sandstrom S."/>
            <person name="Davila E."/>
            <person name="Huang L."/>
            <person name="Xu K.H."/>
            <person name="Wu S.Y."/>
            <person name="Meudt J.J."/>
            <person name="Shanmuganayagam D."/>
            <person name="Gibson A.L.F."/>
            <person name="Kalan L.R."/>
        </authorList>
    </citation>
    <scope>NUCLEOTIDE SEQUENCE [LARGE SCALE GENOMIC DNA]</scope>
    <source>
        <strain evidence="3 4">LK2569</strain>
    </source>
</reference>
<evidence type="ECO:0000256" key="1">
    <source>
        <dbReference type="ARBA" id="ARBA00006738"/>
    </source>
</evidence>
<evidence type="ECO:0000313" key="4">
    <source>
        <dbReference type="Proteomes" id="UP001558353"/>
    </source>
</evidence>
<sequence length="129" mass="14158">MDEKTEDKCRSRGRHGKQLGFAGESAAVEFLVGRGMRLIGTNVRVGRDEIDAIFADGDALVVVEVKTRSTPMMGGGLEAITPAKMRSLRRAAARWLRETGEQCDHVRFDVVDVVPVAGDLAVEWFRDVA</sequence>
<keyword evidence="4" id="KW-1185">Reference proteome</keyword>
<dbReference type="PANTHER" id="PTHR34039">
    <property type="entry name" value="UPF0102 PROTEIN YRAN"/>
    <property type="match status" value="1"/>
</dbReference>
<dbReference type="Proteomes" id="UP001558353">
    <property type="component" value="Unassembled WGS sequence"/>
</dbReference>
<accession>A0ABV3UUM8</accession>
<dbReference type="SUPFAM" id="SSF52980">
    <property type="entry name" value="Restriction endonuclease-like"/>
    <property type="match status" value="1"/>
</dbReference>
<evidence type="ECO:0000256" key="2">
    <source>
        <dbReference type="HAMAP-Rule" id="MF_00048"/>
    </source>
</evidence>
<dbReference type="Pfam" id="PF02021">
    <property type="entry name" value="UPF0102"/>
    <property type="match status" value="1"/>
</dbReference>
<dbReference type="InterPro" id="IPR011335">
    <property type="entry name" value="Restrct_endonuc-II-like"/>
</dbReference>
<protein>
    <recommendedName>
        <fullName evidence="2">UPF0102 protein VVR64_05330</fullName>
    </recommendedName>
</protein>
<dbReference type="Gene3D" id="3.40.1350.10">
    <property type="match status" value="1"/>
</dbReference>
<dbReference type="EMBL" id="JAYWMA010000004">
    <property type="protein sequence ID" value="MEX3528488.1"/>
    <property type="molecule type" value="Genomic_DNA"/>
</dbReference>
<proteinExistence type="inferred from homology"/>
<dbReference type="InterPro" id="IPR003509">
    <property type="entry name" value="UPF0102_YraN-like"/>
</dbReference>
<evidence type="ECO:0000313" key="3">
    <source>
        <dbReference type="EMBL" id="MEX3528488.1"/>
    </source>
</evidence>
<dbReference type="RefSeq" id="WP_278828182.1">
    <property type="nucleotide sequence ID" value="NZ_DYUU01000182.1"/>
</dbReference>
<comment type="similarity">
    <text evidence="1 2">Belongs to the UPF0102 family.</text>
</comment>
<dbReference type="InterPro" id="IPR011856">
    <property type="entry name" value="tRNA_endonuc-like_dom_sf"/>
</dbReference>
<name>A0ABV3UUM8_9CORY</name>
<organism evidence="3 4">
    <name type="scientific">Corynebacterium xerosis</name>
    <dbReference type="NCBI Taxonomy" id="1725"/>
    <lineage>
        <taxon>Bacteria</taxon>
        <taxon>Bacillati</taxon>
        <taxon>Actinomycetota</taxon>
        <taxon>Actinomycetes</taxon>
        <taxon>Mycobacteriales</taxon>
        <taxon>Corynebacteriaceae</taxon>
        <taxon>Corynebacterium</taxon>
    </lineage>
</organism>
<dbReference type="PANTHER" id="PTHR34039:SF1">
    <property type="entry name" value="UPF0102 PROTEIN YRAN"/>
    <property type="match status" value="1"/>
</dbReference>
<dbReference type="HAMAP" id="MF_00048">
    <property type="entry name" value="UPF0102"/>
    <property type="match status" value="1"/>
</dbReference>
<gene>
    <name evidence="3" type="ORF">VVR64_05330</name>
</gene>